<dbReference type="Pfam" id="PF00753">
    <property type="entry name" value="Lactamase_B"/>
    <property type="match status" value="1"/>
</dbReference>
<evidence type="ECO:0000313" key="2">
    <source>
        <dbReference type="EMBL" id="GLC26581.1"/>
    </source>
</evidence>
<dbReference type="InterPro" id="IPR036866">
    <property type="entry name" value="RibonucZ/Hydroxyglut_hydro"/>
</dbReference>
<dbReference type="AlphaFoldDB" id="A0AA37QBC5"/>
<comment type="caution">
    <text evidence="2">The sequence shown here is derived from an EMBL/GenBank/DDBJ whole genome shotgun (WGS) entry which is preliminary data.</text>
</comment>
<proteinExistence type="predicted"/>
<keyword evidence="3" id="KW-1185">Reference proteome</keyword>
<dbReference type="PANTHER" id="PTHR47619">
    <property type="entry name" value="METALLO-HYDROLASE YYCJ-RELATED"/>
    <property type="match status" value="1"/>
</dbReference>
<sequence>MQLWVLGSGSRGNAVLLESDGRRLLVDAGFGVRELQTRLGRIGVAPQSIAACVVTHEHTDHVKGATQAAAKWGWALHASEGTIAAHPPLATAGTTAFRAGDTLALPGFAVETVRTPHDARESVALVATGTACGTRAGICYDLGHASDAVRTAMRAVDMLVLESNHDSDMLRAGPYPPSVSARIAGRNGHLSNAAAGALARQLASTTLRHVVLAHLSENCNLPQTAATAVREALATTRFRGAITPAAQDAVVGPFVASAGRARVRAEQLSLAF</sequence>
<name>A0AA37QBC5_9BACT</name>
<dbReference type="PANTHER" id="PTHR47619:SF1">
    <property type="entry name" value="EXODEOXYRIBONUCLEASE WALJ"/>
    <property type="match status" value="1"/>
</dbReference>
<evidence type="ECO:0000259" key="1">
    <source>
        <dbReference type="SMART" id="SM00849"/>
    </source>
</evidence>
<evidence type="ECO:0000313" key="3">
    <source>
        <dbReference type="Proteomes" id="UP001161325"/>
    </source>
</evidence>
<accession>A0AA37QBC5</accession>
<dbReference type="EMBL" id="BRXS01000004">
    <property type="protein sequence ID" value="GLC26581.1"/>
    <property type="molecule type" value="Genomic_DNA"/>
</dbReference>
<dbReference type="RefSeq" id="WP_284351031.1">
    <property type="nucleotide sequence ID" value="NZ_BRXS01000004.1"/>
</dbReference>
<dbReference type="SUPFAM" id="SSF56281">
    <property type="entry name" value="Metallo-hydrolase/oxidoreductase"/>
    <property type="match status" value="1"/>
</dbReference>
<feature type="domain" description="Metallo-beta-lactamase" evidence="1">
    <location>
        <begin position="11"/>
        <end position="165"/>
    </location>
</feature>
<dbReference type="InterPro" id="IPR052533">
    <property type="entry name" value="WalJ/YycJ-like"/>
</dbReference>
<dbReference type="SMART" id="SM00849">
    <property type="entry name" value="Lactamase_B"/>
    <property type="match status" value="1"/>
</dbReference>
<dbReference type="Gene3D" id="3.60.15.10">
    <property type="entry name" value="Ribonuclease Z/Hydroxyacylglutathione hydrolase-like"/>
    <property type="match status" value="1"/>
</dbReference>
<reference evidence="2" key="1">
    <citation type="submission" date="2022-08" db="EMBL/GenBank/DDBJ databases">
        <title>Draft genome sequencing of Roseisolibacter agri AW1220.</title>
        <authorList>
            <person name="Tobiishi Y."/>
            <person name="Tonouchi A."/>
        </authorList>
    </citation>
    <scope>NUCLEOTIDE SEQUENCE</scope>
    <source>
        <strain evidence="2">AW1220</strain>
    </source>
</reference>
<dbReference type="Proteomes" id="UP001161325">
    <property type="component" value="Unassembled WGS sequence"/>
</dbReference>
<gene>
    <name evidence="2" type="ORF">rosag_30940</name>
</gene>
<organism evidence="2 3">
    <name type="scientific">Roseisolibacter agri</name>
    <dbReference type="NCBI Taxonomy" id="2014610"/>
    <lineage>
        <taxon>Bacteria</taxon>
        <taxon>Pseudomonadati</taxon>
        <taxon>Gemmatimonadota</taxon>
        <taxon>Gemmatimonadia</taxon>
        <taxon>Gemmatimonadales</taxon>
        <taxon>Gemmatimonadaceae</taxon>
        <taxon>Roseisolibacter</taxon>
    </lineage>
</organism>
<protein>
    <submittedName>
        <fullName evidence="2">MBL fold metallo-hydrolase</fullName>
    </submittedName>
</protein>
<dbReference type="InterPro" id="IPR001279">
    <property type="entry name" value="Metallo-B-lactamas"/>
</dbReference>